<feature type="region of interest" description="Disordered" evidence="1">
    <location>
        <begin position="1"/>
        <end position="24"/>
    </location>
</feature>
<dbReference type="OMA" id="HEKYANT"/>
<keyword evidence="3" id="KW-1185">Reference proteome</keyword>
<organism evidence="3">
    <name type="scientific">Harpegnathos saltator</name>
    <name type="common">Jerdon's jumping ant</name>
    <dbReference type="NCBI Taxonomy" id="610380"/>
    <lineage>
        <taxon>Eukaryota</taxon>
        <taxon>Metazoa</taxon>
        <taxon>Ecdysozoa</taxon>
        <taxon>Arthropoda</taxon>
        <taxon>Hexapoda</taxon>
        <taxon>Insecta</taxon>
        <taxon>Pterygota</taxon>
        <taxon>Neoptera</taxon>
        <taxon>Endopterygota</taxon>
        <taxon>Hymenoptera</taxon>
        <taxon>Apocrita</taxon>
        <taxon>Aculeata</taxon>
        <taxon>Formicoidea</taxon>
        <taxon>Formicidae</taxon>
        <taxon>Ponerinae</taxon>
        <taxon>Ponerini</taxon>
        <taxon>Harpegnathos</taxon>
    </lineage>
</organism>
<dbReference type="OrthoDB" id="7616391at2759"/>
<accession>E2BIV6</accession>
<proteinExistence type="predicted"/>
<evidence type="ECO:0000313" key="2">
    <source>
        <dbReference type="EMBL" id="EFN84388.1"/>
    </source>
</evidence>
<name>E2BIV6_HARSA</name>
<evidence type="ECO:0000313" key="3">
    <source>
        <dbReference type="Proteomes" id="UP000008237"/>
    </source>
</evidence>
<sequence length="282" mass="32136">MRDDEGTRRNPTQDVGLTTAGERSNRTNSFQDAVLVKDVGVSCKLLNDNVDEPDIPISGFESYLVRQLKLEYNELSSITKKINAYTKDILNNLALRYRRKDLVLRKLHVASKHVMASQYTDEMGNPCLKLRFCDNTKRKRRSSRNVLNNNLSEKEIAKEMHEKYANTKKRRVQADKAFPKRILELSPKCSGLLLRNYLLMKREKVSSSGSKASLRKAEYIALPGKPCRDRGVHKSHRSFYASKCDPLVLTNWKEVSRRKENQSKSACNSSTSGGSRCTVNCT</sequence>
<dbReference type="InParanoid" id="E2BIV6"/>
<dbReference type="AlphaFoldDB" id="E2BIV6"/>
<dbReference type="Proteomes" id="UP000008237">
    <property type="component" value="Unassembled WGS sequence"/>
</dbReference>
<protein>
    <submittedName>
        <fullName evidence="2">Uncharacterized protein</fullName>
    </submittedName>
</protein>
<dbReference type="EMBL" id="GL448535">
    <property type="protein sequence ID" value="EFN84388.1"/>
    <property type="molecule type" value="Genomic_DNA"/>
</dbReference>
<evidence type="ECO:0000256" key="1">
    <source>
        <dbReference type="SAM" id="MobiDB-lite"/>
    </source>
</evidence>
<gene>
    <name evidence="2" type="ORF">EAI_13571</name>
</gene>
<reference evidence="2 3" key="1">
    <citation type="journal article" date="2010" name="Science">
        <title>Genomic comparison of the ants Camponotus floridanus and Harpegnathos saltator.</title>
        <authorList>
            <person name="Bonasio R."/>
            <person name="Zhang G."/>
            <person name="Ye C."/>
            <person name="Mutti N.S."/>
            <person name="Fang X."/>
            <person name="Qin N."/>
            <person name="Donahue G."/>
            <person name="Yang P."/>
            <person name="Li Q."/>
            <person name="Li C."/>
            <person name="Zhang P."/>
            <person name="Huang Z."/>
            <person name="Berger S.L."/>
            <person name="Reinberg D."/>
            <person name="Wang J."/>
            <person name="Liebig J."/>
        </authorList>
    </citation>
    <scope>NUCLEOTIDE SEQUENCE [LARGE SCALE GENOMIC DNA]</scope>
    <source>
        <strain evidence="2 3">R22 G/1</strain>
    </source>
</reference>